<organism evidence="2 3">
    <name type="scientific">Hanstruepera neustonica</name>
    <dbReference type="NCBI Taxonomy" id="1445657"/>
    <lineage>
        <taxon>Bacteria</taxon>
        <taxon>Pseudomonadati</taxon>
        <taxon>Bacteroidota</taxon>
        <taxon>Flavobacteriia</taxon>
        <taxon>Flavobacteriales</taxon>
        <taxon>Flavobacteriaceae</taxon>
        <taxon>Hanstruepera</taxon>
    </lineage>
</organism>
<dbReference type="EMBL" id="POWF01000011">
    <property type="protein sequence ID" value="PNQ72085.1"/>
    <property type="molecule type" value="Genomic_DNA"/>
</dbReference>
<sequence length="268" mass="31262">MIFKKLIWAIKRHPFLYLTRFRLLSKNSSIDAIETVTYNNVNPKSEIPDYFKEVNSRIFENNKPLNDSEIVKQIGVWLKSHIKGGSGLSVPSEQALKVMLDGLGGVCSDRAQVFNNFCVLNDIEVREWGTTRGPYDNAYGGHSFNEVFCKDLNKWVLIDISYCIMFYHKNDEPLSVIDLYKKLRNGHEVIYKAFDPSFKIDPTRINRNYLNVDTIPFLVCNYSNKVYDKYLKALGPYLPVFIIHFIIFMVGKSYFYRFPLDDYHKIFG</sequence>
<keyword evidence="1" id="KW-0812">Transmembrane</keyword>
<keyword evidence="1" id="KW-0472">Membrane</keyword>
<protein>
    <recommendedName>
        <fullName evidence="4">Transglutaminase-like domain-containing protein</fullName>
    </recommendedName>
</protein>
<dbReference type="Proteomes" id="UP000236641">
    <property type="component" value="Unassembled WGS sequence"/>
</dbReference>
<evidence type="ECO:0000313" key="2">
    <source>
        <dbReference type="EMBL" id="PNQ72085.1"/>
    </source>
</evidence>
<keyword evidence="3" id="KW-1185">Reference proteome</keyword>
<feature type="transmembrane region" description="Helical" evidence="1">
    <location>
        <begin position="234"/>
        <end position="255"/>
    </location>
</feature>
<dbReference type="OrthoDB" id="1133974at2"/>
<name>A0A2K1DVL6_9FLAO</name>
<reference evidence="2 3" key="1">
    <citation type="submission" date="2018-01" db="EMBL/GenBank/DDBJ databases">
        <title>The draft genome of Hanstruepera neustonica JCM19743.</title>
        <authorList>
            <person name="He R.-H."/>
            <person name="Du Z.-J."/>
        </authorList>
    </citation>
    <scope>NUCLEOTIDE SEQUENCE [LARGE SCALE GENOMIC DNA]</scope>
    <source>
        <strain evidence="2 3">JCM19743</strain>
    </source>
</reference>
<comment type="caution">
    <text evidence="2">The sequence shown here is derived from an EMBL/GenBank/DDBJ whole genome shotgun (WGS) entry which is preliminary data.</text>
</comment>
<evidence type="ECO:0000256" key="1">
    <source>
        <dbReference type="SAM" id="Phobius"/>
    </source>
</evidence>
<evidence type="ECO:0000313" key="3">
    <source>
        <dbReference type="Proteomes" id="UP000236641"/>
    </source>
</evidence>
<evidence type="ECO:0008006" key="4">
    <source>
        <dbReference type="Google" id="ProtNLM"/>
    </source>
</evidence>
<accession>A0A2K1DVL6</accession>
<gene>
    <name evidence="2" type="ORF">C1T31_13345</name>
</gene>
<dbReference type="InterPro" id="IPR038765">
    <property type="entry name" value="Papain-like_cys_pep_sf"/>
</dbReference>
<dbReference type="RefSeq" id="WP_103053018.1">
    <property type="nucleotide sequence ID" value="NZ_POWF01000011.1"/>
</dbReference>
<dbReference type="SUPFAM" id="SSF54001">
    <property type="entry name" value="Cysteine proteinases"/>
    <property type="match status" value="1"/>
</dbReference>
<keyword evidence="1" id="KW-1133">Transmembrane helix</keyword>
<dbReference type="AlphaFoldDB" id="A0A2K1DVL6"/>
<proteinExistence type="predicted"/>